<keyword evidence="4" id="KW-1185">Reference proteome</keyword>
<dbReference type="RefSeq" id="WP_109733249.1">
    <property type="nucleotide sequence ID" value="NZ_BAAACK010000022.1"/>
</dbReference>
<dbReference type="EMBL" id="QGDL01000016">
    <property type="protein sequence ID" value="PWJ22858.1"/>
    <property type="molecule type" value="Genomic_DNA"/>
</dbReference>
<reference evidence="3 4" key="1">
    <citation type="submission" date="2018-05" db="EMBL/GenBank/DDBJ databases">
        <title>The Hungate 1000. A catalogue of reference genomes from the rumen microbiome.</title>
        <authorList>
            <person name="Kelly W."/>
        </authorList>
    </citation>
    <scope>NUCLEOTIDE SEQUENCE [LARGE SCALE GENOMIC DNA]</scope>
    <source>
        <strain evidence="3 4">NLAE-zl-C242</strain>
    </source>
</reference>
<dbReference type="Proteomes" id="UP000245845">
    <property type="component" value="Unassembled WGS sequence"/>
</dbReference>
<evidence type="ECO:0000256" key="2">
    <source>
        <dbReference type="SAM" id="SignalP"/>
    </source>
</evidence>
<comment type="caution">
    <text evidence="3">The sequence shown here is derived from an EMBL/GenBank/DDBJ whole genome shotgun (WGS) entry which is preliminary data.</text>
</comment>
<organism evidence="3 4">
    <name type="scientific">Faecalicatena orotica</name>
    <dbReference type="NCBI Taxonomy" id="1544"/>
    <lineage>
        <taxon>Bacteria</taxon>
        <taxon>Bacillati</taxon>
        <taxon>Bacillota</taxon>
        <taxon>Clostridia</taxon>
        <taxon>Lachnospirales</taxon>
        <taxon>Lachnospiraceae</taxon>
        <taxon>Faecalicatena</taxon>
    </lineage>
</organism>
<keyword evidence="1" id="KW-1133">Transmembrane helix</keyword>
<keyword evidence="2" id="KW-0732">Signal</keyword>
<keyword evidence="1" id="KW-0812">Transmembrane</keyword>
<evidence type="ECO:0000313" key="3">
    <source>
        <dbReference type="EMBL" id="PWJ22858.1"/>
    </source>
</evidence>
<evidence type="ECO:0008006" key="5">
    <source>
        <dbReference type="Google" id="ProtNLM"/>
    </source>
</evidence>
<gene>
    <name evidence="3" type="ORF">A8806_11633</name>
</gene>
<name>A0A2Y9CAM6_9FIRM</name>
<feature type="signal peptide" evidence="2">
    <location>
        <begin position="1"/>
        <end position="22"/>
    </location>
</feature>
<dbReference type="AlphaFoldDB" id="A0A2Y9CAM6"/>
<feature type="transmembrane region" description="Helical" evidence="1">
    <location>
        <begin position="211"/>
        <end position="232"/>
    </location>
</feature>
<evidence type="ECO:0000313" key="4">
    <source>
        <dbReference type="Proteomes" id="UP000245845"/>
    </source>
</evidence>
<proteinExistence type="predicted"/>
<feature type="chain" id="PRO_5043162271" description="Sortase B cell surface sorting signal" evidence="2">
    <location>
        <begin position="23"/>
        <end position="250"/>
    </location>
</feature>
<dbReference type="OrthoDB" id="1650656at2"/>
<accession>A0A2Y9CAM6</accession>
<protein>
    <recommendedName>
        <fullName evidence="5">Sortase B cell surface sorting signal</fullName>
    </recommendedName>
</protein>
<sequence>MRKRILGFILAMVMIAAIPIEAAAEVIPGSSDWQVSFDGNKLSSNFKSSDLDASVYQILPGDTALIQLSLVNKANKDTNWYMSNEIIKSLEDGSPANGGAYTYILNYNHPDGKTTTEIYNSDTVGGDDADGLHSATDSLDEYFYLDRLSPGETGSIELRVTLDGETQGNDYQNTLAQLQMTFAAEVVAGDTTVTRPGTNSTIIKTGDSSNMILYLSIAAFAAGLIILIIVLLKIKNRDKERAEYKKRRSR</sequence>
<evidence type="ECO:0000256" key="1">
    <source>
        <dbReference type="SAM" id="Phobius"/>
    </source>
</evidence>
<keyword evidence="1" id="KW-0472">Membrane</keyword>